<dbReference type="Gene3D" id="2.60.40.790">
    <property type="match status" value="1"/>
</dbReference>
<name>A0A0C3LHP5_9AGAM</name>
<sequence length="275" mass="30344">MLDDILWNSDGFGVVDSLLLRSGIKDWWKKDRHPSSSTYPFTSDTNNYIDSSPIAYVIIDTAPFKAMSLTRQLLNEFRPFFRMFDDAAFRPFAVQSSRRFRTQEFEDPFESLFSRSSPFGGRAAKVELKEEGSNYVIEAEVPGVKKENLDVTVGDHGRSITIEGRVTARSADSQQAQSAVDATNASESAASQAVEGGASSTAVTQHEQQGGSEVSTTAGSSQPQWETRSSFSRTIWLPRPVDSSKVSGKLEDGVLRLEIPKMADEEAGRTRINVQ</sequence>
<feature type="compositionally biased region" description="Polar residues" evidence="4">
    <location>
        <begin position="180"/>
        <end position="191"/>
    </location>
</feature>
<feature type="domain" description="SHSP" evidence="5">
    <location>
        <begin position="117"/>
        <end position="275"/>
    </location>
</feature>
<gene>
    <name evidence="6" type="ORF">M407DRAFT_241072</name>
</gene>
<evidence type="ECO:0000313" key="6">
    <source>
        <dbReference type="EMBL" id="KIO33493.1"/>
    </source>
</evidence>
<feature type="compositionally biased region" description="Polar residues" evidence="4">
    <location>
        <begin position="198"/>
        <end position="230"/>
    </location>
</feature>
<reference evidence="7" key="2">
    <citation type="submission" date="2015-01" db="EMBL/GenBank/DDBJ databases">
        <title>Evolutionary Origins and Diversification of the Mycorrhizal Mutualists.</title>
        <authorList>
            <consortium name="DOE Joint Genome Institute"/>
            <consortium name="Mycorrhizal Genomics Consortium"/>
            <person name="Kohler A."/>
            <person name="Kuo A."/>
            <person name="Nagy L.G."/>
            <person name="Floudas D."/>
            <person name="Copeland A."/>
            <person name="Barry K.W."/>
            <person name="Cichocki N."/>
            <person name="Veneault-Fourrey C."/>
            <person name="LaButti K."/>
            <person name="Lindquist E.A."/>
            <person name="Lipzen A."/>
            <person name="Lundell T."/>
            <person name="Morin E."/>
            <person name="Murat C."/>
            <person name="Riley R."/>
            <person name="Ohm R."/>
            <person name="Sun H."/>
            <person name="Tunlid A."/>
            <person name="Henrissat B."/>
            <person name="Grigoriev I.V."/>
            <person name="Hibbett D.S."/>
            <person name="Martin F."/>
        </authorList>
    </citation>
    <scope>NUCLEOTIDE SEQUENCE [LARGE SCALE GENOMIC DNA]</scope>
    <source>
        <strain evidence="7">MUT 4182</strain>
    </source>
</reference>
<evidence type="ECO:0000313" key="7">
    <source>
        <dbReference type="Proteomes" id="UP000054248"/>
    </source>
</evidence>
<dbReference type="STRING" id="1051891.A0A0C3LHP5"/>
<dbReference type="HOGENOM" id="CLU_046737_1_3_1"/>
<evidence type="ECO:0000256" key="3">
    <source>
        <dbReference type="RuleBase" id="RU003616"/>
    </source>
</evidence>
<dbReference type="InterPro" id="IPR008978">
    <property type="entry name" value="HSP20-like_chaperone"/>
</dbReference>
<feature type="compositionally biased region" description="Low complexity" evidence="4">
    <location>
        <begin position="170"/>
        <end position="179"/>
    </location>
</feature>
<dbReference type="SUPFAM" id="SSF49764">
    <property type="entry name" value="HSP20-like chaperones"/>
    <property type="match status" value="1"/>
</dbReference>
<protein>
    <recommendedName>
        <fullName evidence="5">SHSP domain-containing protein</fullName>
    </recommendedName>
</protein>
<keyword evidence="1" id="KW-0346">Stress response</keyword>
<evidence type="ECO:0000256" key="2">
    <source>
        <dbReference type="PROSITE-ProRule" id="PRU00285"/>
    </source>
</evidence>
<dbReference type="OrthoDB" id="1431247at2759"/>
<accession>A0A0C3LHP5</accession>
<dbReference type="AlphaFoldDB" id="A0A0C3LHP5"/>
<dbReference type="Proteomes" id="UP000054248">
    <property type="component" value="Unassembled WGS sequence"/>
</dbReference>
<dbReference type="Pfam" id="PF00011">
    <property type="entry name" value="HSP20"/>
    <property type="match status" value="1"/>
</dbReference>
<dbReference type="InterPro" id="IPR002068">
    <property type="entry name" value="A-crystallin/Hsp20_dom"/>
</dbReference>
<dbReference type="EMBL" id="KN822948">
    <property type="protein sequence ID" value="KIO33493.1"/>
    <property type="molecule type" value="Genomic_DNA"/>
</dbReference>
<organism evidence="6 7">
    <name type="scientific">Tulasnella calospora MUT 4182</name>
    <dbReference type="NCBI Taxonomy" id="1051891"/>
    <lineage>
        <taxon>Eukaryota</taxon>
        <taxon>Fungi</taxon>
        <taxon>Dikarya</taxon>
        <taxon>Basidiomycota</taxon>
        <taxon>Agaricomycotina</taxon>
        <taxon>Agaricomycetes</taxon>
        <taxon>Cantharellales</taxon>
        <taxon>Tulasnellaceae</taxon>
        <taxon>Tulasnella</taxon>
    </lineage>
</organism>
<dbReference type="PROSITE" id="PS01031">
    <property type="entry name" value="SHSP"/>
    <property type="match status" value="1"/>
</dbReference>
<feature type="region of interest" description="Disordered" evidence="4">
    <location>
        <begin position="167"/>
        <end position="230"/>
    </location>
</feature>
<dbReference type="CDD" id="cd06464">
    <property type="entry name" value="ACD_sHsps-like"/>
    <property type="match status" value="1"/>
</dbReference>
<dbReference type="InterPro" id="IPR031107">
    <property type="entry name" value="Small_HSP"/>
</dbReference>
<reference evidence="6 7" key="1">
    <citation type="submission" date="2014-04" db="EMBL/GenBank/DDBJ databases">
        <authorList>
            <consortium name="DOE Joint Genome Institute"/>
            <person name="Kuo A."/>
            <person name="Girlanda M."/>
            <person name="Perotto S."/>
            <person name="Kohler A."/>
            <person name="Nagy L.G."/>
            <person name="Floudas D."/>
            <person name="Copeland A."/>
            <person name="Barry K.W."/>
            <person name="Cichocki N."/>
            <person name="Veneault-Fourrey C."/>
            <person name="LaButti K."/>
            <person name="Lindquist E.A."/>
            <person name="Lipzen A."/>
            <person name="Lundell T."/>
            <person name="Morin E."/>
            <person name="Murat C."/>
            <person name="Sun H."/>
            <person name="Tunlid A."/>
            <person name="Henrissat B."/>
            <person name="Grigoriev I.V."/>
            <person name="Hibbett D.S."/>
            <person name="Martin F."/>
            <person name="Nordberg H.P."/>
            <person name="Cantor M.N."/>
            <person name="Hua S.X."/>
        </authorList>
    </citation>
    <scope>NUCLEOTIDE SEQUENCE [LARGE SCALE GENOMIC DNA]</scope>
    <source>
        <strain evidence="6 7">MUT 4182</strain>
    </source>
</reference>
<keyword evidence="7" id="KW-1185">Reference proteome</keyword>
<evidence type="ECO:0000259" key="5">
    <source>
        <dbReference type="PROSITE" id="PS01031"/>
    </source>
</evidence>
<comment type="similarity">
    <text evidence="2 3">Belongs to the small heat shock protein (HSP20) family.</text>
</comment>
<evidence type="ECO:0000256" key="4">
    <source>
        <dbReference type="SAM" id="MobiDB-lite"/>
    </source>
</evidence>
<evidence type="ECO:0000256" key="1">
    <source>
        <dbReference type="ARBA" id="ARBA00023016"/>
    </source>
</evidence>
<dbReference type="PANTHER" id="PTHR11527">
    <property type="entry name" value="HEAT-SHOCK PROTEIN 20 FAMILY MEMBER"/>
    <property type="match status" value="1"/>
</dbReference>
<proteinExistence type="inferred from homology"/>